<dbReference type="InterPro" id="IPR006140">
    <property type="entry name" value="D-isomer_DH_NAD-bd"/>
</dbReference>
<feature type="domain" description="D-isomer specific 2-hydroxyacid dehydrogenase NAD-binding" evidence="3">
    <location>
        <begin position="100"/>
        <end position="263"/>
    </location>
</feature>
<evidence type="ECO:0000259" key="3">
    <source>
        <dbReference type="Pfam" id="PF02826"/>
    </source>
</evidence>
<gene>
    <name evidence="4" type="ORF">UFOPK1981_00423</name>
</gene>
<accession>A0A6J6IN31</accession>
<evidence type="ECO:0000313" key="4">
    <source>
        <dbReference type="EMBL" id="CAB4625749.1"/>
    </source>
</evidence>
<dbReference type="GO" id="GO:0016491">
    <property type="term" value="F:oxidoreductase activity"/>
    <property type="evidence" value="ECO:0007669"/>
    <property type="project" value="UniProtKB-KW"/>
</dbReference>
<name>A0A6J6IN31_9ZZZZ</name>
<dbReference type="InterPro" id="IPR029752">
    <property type="entry name" value="D-isomer_DH_CS1"/>
</dbReference>
<organism evidence="4">
    <name type="scientific">freshwater metagenome</name>
    <dbReference type="NCBI Taxonomy" id="449393"/>
    <lineage>
        <taxon>unclassified sequences</taxon>
        <taxon>metagenomes</taxon>
        <taxon>ecological metagenomes</taxon>
    </lineage>
</organism>
<dbReference type="InterPro" id="IPR036291">
    <property type="entry name" value="NAD(P)-bd_dom_sf"/>
</dbReference>
<evidence type="ECO:0000256" key="2">
    <source>
        <dbReference type="ARBA" id="ARBA00023027"/>
    </source>
</evidence>
<sequence length="303" mass="33306">MKIWTQWSDLTLPAGMTHLATDGFLPSEDQLDQVEFYVPSYMRGIKTLEIIPKMKNLKVVHYSQAGYEDILGFTPESVILCNASGLHDVSTAELSLGLTIASRCDLPQIFNNQQRQTWVHKRRTALADSHVGILGHGHIGKRIAGLIQNFEAKVTSFSQSGADGAIKVSEFDSYLPSLDVIILILPLTDNTHHFFNKERLQAMKDGASIINMARGPIIDTEALIEELNTGRIYAALDVTDPEPLPDGHPLWSAKNLIITPHIGGDSTAFEPRARAMVELQLARIAQGIGPINQVHGPGFSPKK</sequence>
<dbReference type="Pfam" id="PF02826">
    <property type="entry name" value="2-Hacid_dh_C"/>
    <property type="match status" value="1"/>
</dbReference>
<dbReference type="Gene3D" id="3.40.50.720">
    <property type="entry name" value="NAD(P)-binding Rossmann-like Domain"/>
    <property type="match status" value="2"/>
</dbReference>
<dbReference type="GO" id="GO:0051287">
    <property type="term" value="F:NAD binding"/>
    <property type="evidence" value="ECO:0007669"/>
    <property type="project" value="InterPro"/>
</dbReference>
<dbReference type="PANTHER" id="PTHR43333">
    <property type="entry name" value="2-HACID_DH_C DOMAIN-CONTAINING PROTEIN"/>
    <property type="match status" value="1"/>
</dbReference>
<dbReference type="SUPFAM" id="SSF51735">
    <property type="entry name" value="NAD(P)-binding Rossmann-fold domains"/>
    <property type="match status" value="1"/>
</dbReference>
<protein>
    <submittedName>
        <fullName evidence="4">Unannotated protein</fullName>
    </submittedName>
</protein>
<dbReference type="PANTHER" id="PTHR43333:SF1">
    <property type="entry name" value="D-ISOMER SPECIFIC 2-HYDROXYACID DEHYDROGENASE NAD-BINDING DOMAIN-CONTAINING PROTEIN"/>
    <property type="match status" value="1"/>
</dbReference>
<proteinExistence type="predicted"/>
<keyword evidence="2" id="KW-0520">NAD</keyword>
<dbReference type="EMBL" id="CAEZVI010000028">
    <property type="protein sequence ID" value="CAB4625749.1"/>
    <property type="molecule type" value="Genomic_DNA"/>
</dbReference>
<dbReference type="CDD" id="cd12166">
    <property type="entry name" value="2-Hacid_dh_7"/>
    <property type="match status" value="1"/>
</dbReference>
<keyword evidence="1" id="KW-0560">Oxidoreductase</keyword>
<evidence type="ECO:0000256" key="1">
    <source>
        <dbReference type="ARBA" id="ARBA00023002"/>
    </source>
</evidence>
<dbReference type="AlphaFoldDB" id="A0A6J6IN31"/>
<reference evidence="4" key="1">
    <citation type="submission" date="2020-05" db="EMBL/GenBank/DDBJ databases">
        <authorList>
            <person name="Chiriac C."/>
            <person name="Salcher M."/>
            <person name="Ghai R."/>
            <person name="Kavagutti S V."/>
        </authorList>
    </citation>
    <scope>NUCLEOTIDE SEQUENCE</scope>
</reference>
<dbReference type="PROSITE" id="PS00065">
    <property type="entry name" value="D_2_HYDROXYACID_DH_1"/>
    <property type="match status" value="1"/>
</dbReference>